<dbReference type="AlphaFoldDB" id="A0A1Q3BP74"/>
<protein>
    <submittedName>
        <fullName evidence="2">Uncharacterized protein</fullName>
    </submittedName>
</protein>
<dbReference type="PANTHER" id="PTHR33437">
    <property type="entry name" value="OS06G0361200 PROTEIN"/>
    <property type="match status" value="1"/>
</dbReference>
<reference evidence="3" key="1">
    <citation type="submission" date="2016-04" db="EMBL/GenBank/DDBJ databases">
        <title>Cephalotus genome sequencing.</title>
        <authorList>
            <person name="Fukushima K."/>
            <person name="Hasebe M."/>
            <person name="Fang X."/>
        </authorList>
    </citation>
    <scope>NUCLEOTIDE SEQUENCE [LARGE SCALE GENOMIC DNA]</scope>
    <source>
        <strain evidence="3">cv. St1</strain>
    </source>
</reference>
<dbReference type="EMBL" id="BDDD01000741">
    <property type="protein sequence ID" value="GAV69674.1"/>
    <property type="molecule type" value="Genomic_DNA"/>
</dbReference>
<dbReference type="Proteomes" id="UP000187406">
    <property type="component" value="Unassembled WGS sequence"/>
</dbReference>
<keyword evidence="3" id="KW-1185">Reference proteome</keyword>
<sequence>MIVDSIQAQYGGSAQLSLVYAKLCSYQIDELCIPHGHQPPKFQYPKQHVAHLIKTCNNIKTYVHSMVKQFVHSLKGASFDWYTDLSIGSINSWDLLEQEFLTCFYSIRRTVGISELANIKHVTPRNMGKPHSLTRGNRPCNLSISS</sequence>
<accession>A0A1Q3BP74</accession>
<evidence type="ECO:0000313" key="3">
    <source>
        <dbReference type="Proteomes" id="UP000187406"/>
    </source>
</evidence>
<name>A0A1Q3BP74_CEPFO</name>
<comment type="caution">
    <text evidence="2">The sequence shown here is derived from an EMBL/GenBank/DDBJ whole genome shotgun (WGS) entry which is preliminary data.</text>
</comment>
<gene>
    <name evidence="2" type="ORF">CFOL_v3_13175</name>
</gene>
<dbReference type="InParanoid" id="A0A1Q3BP74"/>
<dbReference type="OrthoDB" id="1670002at2759"/>
<feature type="region of interest" description="Disordered" evidence="1">
    <location>
        <begin position="127"/>
        <end position="146"/>
    </location>
</feature>
<evidence type="ECO:0000256" key="1">
    <source>
        <dbReference type="SAM" id="MobiDB-lite"/>
    </source>
</evidence>
<evidence type="ECO:0000313" key="2">
    <source>
        <dbReference type="EMBL" id="GAV69674.1"/>
    </source>
</evidence>
<organism evidence="2 3">
    <name type="scientific">Cephalotus follicularis</name>
    <name type="common">Albany pitcher plant</name>
    <dbReference type="NCBI Taxonomy" id="3775"/>
    <lineage>
        <taxon>Eukaryota</taxon>
        <taxon>Viridiplantae</taxon>
        <taxon>Streptophyta</taxon>
        <taxon>Embryophyta</taxon>
        <taxon>Tracheophyta</taxon>
        <taxon>Spermatophyta</taxon>
        <taxon>Magnoliopsida</taxon>
        <taxon>eudicotyledons</taxon>
        <taxon>Gunneridae</taxon>
        <taxon>Pentapetalae</taxon>
        <taxon>rosids</taxon>
        <taxon>fabids</taxon>
        <taxon>Oxalidales</taxon>
        <taxon>Cephalotaceae</taxon>
        <taxon>Cephalotus</taxon>
    </lineage>
</organism>
<dbReference type="STRING" id="3775.A0A1Q3BP74"/>
<dbReference type="PANTHER" id="PTHR33437:SF2">
    <property type="entry name" value="OS06G0361200 PROTEIN"/>
    <property type="match status" value="1"/>
</dbReference>
<proteinExistence type="predicted"/>